<keyword evidence="6" id="KW-1185">Reference proteome</keyword>
<evidence type="ECO:0000313" key="6">
    <source>
        <dbReference type="Proteomes" id="UP000196084"/>
    </source>
</evidence>
<dbReference type="Pfam" id="PF13462">
    <property type="entry name" value="Thioredoxin_4"/>
    <property type="match status" value="1"/>
</dbReference>
<keyword evidence="2" id="KW-0813">Transport</keyword>
<feature type="domain" description="Thioredoxin-like fold" evidence="4">
    <location>
        <begin position="51"/>
        <end position="210"/>
    </location>
</feature>
<comment type="caution">
    <text evidence="5">The sequence shown here is derived from an EMBL/GenBank/DDBJ whole genome shotgun (WGS) entry which is preliminary data.</text>
</comment>
<gene>
    <name evidence="5" type="ORF">B2G88_01530</name>
</gene>
<evidence type="ECO:0000256" key="1">
    <source>
        <dbReference type="ARBA" id="ARBA00007787"/>
    </source>
</evidence>
<accession>A0A202EBB1</accession>
<evidence type="ECO:0000313" key="5">
    <source>
        <dbReference type="EMBL" id="OVE85532.1"/>
    </source>
</evidence>
<comment type="similarity">
    <text evidence="1">Belongs to the glutaredoxin family.</text>
</comment>
<dbReference type="InterPro" id="IPR012336">
    <property type="entry name" value="Thioredoxin-like_fold"/>
</dbReference>
<sequence>MNRRSFLATAAGTVAIATAGCTSLFEASTPDDLENVDPDQQLPTPTLGDGTVTVEGYEDMGCPYCQEFQADVFPVLEDEYIATDEIEYRHHDFVVMASDASLAMANAARAVQNETRTDDDPNGRFFDYKAAVMAADPESADEIAALAAEVDVDPAVVTDALEGDTYYPTLAANWDHGEENGVEGTPTVIVDGETVDEPTDPDAVTTAIDEAR</sequence>
<organism evidence="5 6">
    <name type="scientific">Natronolimnobius baerhuensis</name>
    <dbReference type="NCBI Taxonomy" id="253108"/>
    <lineage>
        <taxon>Archaea</taxon>
        <taxon>Methanobacteriati</taxon>
        <taxon>Methanobacteriota</taxon>
        <taxon>Stenosarchaea group</taxon>
        <taxon>Halobacteria</taxon>
        <taxon>Halobacteriales</taxon>
        <taxon>Natrialbaceae</taxon>
        <taxon>Natronolimnobius</taxon>
    </lineage>
</organism>
<dbReference type="EMBL" id="MWPH01000001">
    <property type="protein sequence ID" value="OVE85532.1"/>
    <property type="molecule type" value="Genomic_DNA"/>
</dbReference>
<dbReference type="Proteomes" id="UP000196084">
    <property type="component" value="Unassembled WGS sequence"/>
</dbReference>
<dbReference type="Gene3D" id="3.40.30.10">
    <property type="entry name" value="Glutaredoxin"/>
    <property type="match status" value="1"/>
</dbReference>
<protein>
    <submittedName>
        <fullName evidence="5">Disulfide bond formation protein DsbA</fullName>
    </submittedName>
</protein>
<evidence type="ECO:0000256" key="3">
    <source>
        <dbReference type="SAM" id="MobiDB-lite"/>
    </source>
</evidence>
<dbReference type="SUPFAM" id="SSF52833">
    <property type="entry name" value="Thioredoxin-like"/>
    <property type="match status" value="1"/>
</dbReference>
<dbReference type="InterPro" id="IPR036249">
    <property type="entry name" value="Thioredoxin-like_sf"/>
</dbReference>
<proteinExistence type="inferred from homology"/>
<name>A0A202EBB1_9EURY</name>
<reference evidence="5 6" key="1">
    <citation type="submission" date="2017-02" db="EMBL/GenBank/DDBJ databases">
        <title>Natronthermophilus aegyptiacus gen. nov.,sp. nov., an aerobic, extremely halophilic alkalithermophilic archaeon isolated from the athalassohaline Wadi An Natrun, Egypt.</title>
        <authorList>
            <person name="Zhao B."/>
        </authorList>
    </citation>
    <scope>NUCLEOTIDE SEQUENCE [LARGE SCALE GENOMIC DNA]</scope>
    <source>
        <strain evidence="5 6">CGMCC 1.3597</strain>
    </source>
</reference>
<dbReference type="OrthoDB" id="15256at2157"/>
<keyword evidence="2" id="KW-0249">Electron transport</keyword>
<dbReference type="PROSITE" id="PS51257">
    <property type="entry name" value="PROKAR_LIPOPROTEIN"/>
    <property type="match status" value="1"/>
</dbReference>
<dbReference type="AlphaFoldDB" id="A0A202EBB1"/>
<dbReference type="RefSeq" id="WP_087713785.1">
    <property type="nucleotide sequence ID" value="NZ_MWPH01000001.1"/>
</dbReference>
<feature type="region of interest" description="Disordered" evidence="3">
    <location>
        <begin position="191"/>
        <end position="212"/>
    </location>
</feature>
<evidence type="ECO:0000256" key="2">
    <source>
        <dbReference type="ARBA" id="ARBA00022982"/>
    </source>
</evidence>
<evidence type="ECO:0000259" key="4">
    <source>
        <dbReference type="Pfam" id="PF13462"/>
    </source>
</evidence>